<protein>
    <submittedName>
        <fullName evidence="1">Uncharacterized protein</fullName>
    </submittedName>
</protein>
<organism evidence="1 2">
    <name type="scientific">Polaribacter atrinae</name>
    <dbReference type="NCBI Taxonomy" id="1333662"/>
    <lineage>
        <taxon>Bacteria</taxon>
        <taxon>Pseudomonadati</taxon>
        <taxon>Bacteroidota</taxon>
        <taxon>Flavobacteriia</taxon>
        <taxon>Flavobacteriales</taxon>
        <taxon>Flavobacteriaceae</taxon>
    </lineage>
</organism>
<evidence type="ECO:0000313" key="1">
    <source>
        <dbReference type="EMBL" id="OAD46008.1"/>
    </source>
</evidence>
<dbReference type="AlphaFoldDB" id="A0A176TDK5"/>
<dbReference type="STRING" id="1333662.LPB303_03575"/>
<proteinExistence type="predicted"/>
<dbReference type="OrthoDB" id="9974128at2"/>
<dbReference type="RefSeq" id="WP_068448200.1">
    <property type="nucleotide sequence ID" value="NZ_CP150660.1"/>
</dbReference>
<evidence type="ECO:0000313" key="2">
    <source>
        <dbReference type="Proteomes" id="UP000076923"/>
    </source>
</evidence>
<comment type="caution">
    <text evidence="1">The sequence shown here is derived from an EMBL/GenBank/DDBJ whole genome shotgun (WGS) entry which is preliminary data.</text>
</comment>
<reference evidence="1 2" key="1">
    <citation type="submission" date="2016-02" db="EMBL/GenBank/DDBJ databases">
        <title>Draft genome sequence of Polaribacter atrinae KACC17473.</title>
        <authorList>
            <person name="Shin S.-K."/>
            <person name="Yi H."/>
        </authorList>
    </citation>
    <scope>NUCLEOTIDE SEQUENCE [LARGE SCALE GENOMIC DNA]</scope>
    <source>
        <strain evidence="1 2">KACC 17473</strain>
    </source>
</reference>
<name>A0A176TDK5_9FLAO</name>
<accession>A0A176TDK5</accession>
<sequence>MENLIDIISRAYLLYTRKDDNEIAQHFFQEFDTAKKNSEIIFSKKQFFNKLINELNIQIQRTFHQSSIYNTSSNIPEEHLDAYYETIDHYYLEAQKKYYKFLNDLAIKKIPSPNWEESNDASSLINAINEFGIYLEDPITFIEPNKEIYKSTLVLRKSKLEFLKTEAERAKKATNIDELDELCKVDSSTLSINDSQEDSHNNEIQKAVKEAFNFTLKIDPRKKVQILSDEDFTKLINWVSSYYKNNLSLPVIKNPIMTVNTAKDNIRTAFKKLFVLLHPTKTKPDSFFQLITSCFYPYRKDKKSTIEKCKTPHGYDDLVSKS</sequence>
<keyword evidence="2" id="KW-1185">Reference proteome</keyword>
<gene>
    <name evidence="1" type="ORF">LPB303_03575</name>
</gene>
<dbReference type="Proteomes" id="UP000076923">
    <property type="component" value="Unassembled WGS sequence"/>
</dbReference>
<dbReference type="EMBL" id="LVWE01000005">
    <property type="protein sequence ID" value="OAD46008.1"/>
    <property type="molecule type" value="Genomic_DNA"/>
</dbReference>